<sequence length="63" mass="7090">MVEICWRLWVTRVSIGFSPFCRHESAIPVRTETIDSNGCSENIGSGEFFQLVLLSTLFLGLII</sequence>
<dbReference type="EMBL" id="OIVN01000373">
    <property type="protein sequence ID" value="SPC79203.1"/>
    <property type="molecule type" value="Genomic_DNA"/>
</dbReference>
<accession>A0A2N9EWK9</accession>
<proteinExistence type="predicted"/>
<gene>
    <name evidence="1" type="ORF">FSB_LOCUS7085</name>
</gene>
<reference evidence="1" key="1">
    <citation type="submission" date="2018-02" db="EMBL/GenBank/DDBJ databases">
        <authorList>
            <person name="Cohen D.B."/>
            <person name="Kent A.D."/>
        </authorList>
    </citation>
    <scope>NUCLEOTIDE SEQUENCE</scope>
</reference>
<evidence type="ECO:0000313" key="1">
    <source>
        <dbReference type="EMBL" id="SPC79203.1"/>
    </source>
</evidence>
<name>A0A2N9EWK9_FAGSY</name>
<protein>
    <submittedName>
        <fullName evidence="1">Uncharacterized protein</fullName>
    </submittedName>
</protein>
<dbReference type="AlphaFoldDB" id="A0A2N9EWK9"/>
<organism evidence="1">
    <name type="scientific">Fagus sylvatica</name>
    <name type="common">Beechnut</name>
    <dbReference type="NCBI Taxonomy" id="28930"/>
    <lineage>
        <taxon>Eukaryota</taxon>
        <taxon>Viridiplantae</taxon>
        <taxon>Streptophyta</taxon>
        <taxon>Embryophyta</taxon>
        <taxon>Tracheophyta</taxon>
        <taxon>Spermatophyta</taxon>
        <taxon>Magnoliopsida</taxon>
        <taxon>eudicotyledons</taxon>
        <taxon>Gunneridae</taxon>
        <taxon>Pentapetalae</taxon>
        <taxon>rosids</taxon>
        <taxon>fabids</taxon>
        <taxon>Fagales</taxon>
        <taxon>Fagaceae</taxon>
        <taxon>Fagus</taxon>
    </lineage>
</organism>